<reference evidence="3" key="1">
    <citation type="submission" date="2021-01" db="EMBL/GenBank/DDBJ databases">
        <authorList>
            <person name="Corre E."/>
            <person name="Pelletier E."/>
            <person name="Niang G."/>
            <person name="Scheremetjew M."/>
            <person name="Finn R."/>
            <person name="Kale V."/>
            <person name="Holt S."/>
            <person name="Cochrane G."/>
            <person name="Meng A."/>
            <person name="Brown T."/>
            <person name="Cohen L."/>
        </authorList>
    </citation>
    <scope>NUCLEOTIDE SEQUENCE</scope>
    <source>
        <strain evidence="3">SPMC142</strain>
    </source>
</reference>
<name>A0A7S3SMM5_9SPIT</name>
<protein>
    <submittedName>
        <fullName evidence="3">Uncharacterized protein</fullName>
    </submittedName>
</protein>
<dbReference type="EMBL" id="HBIQ01050666">
    <property type="protein sequence ID" value="CAE0559311.1"/>
    <property type="molecule type" value="Transcribed_RNA"/>
</dbReference>
<organism evidence="3">
    <name type="scientific">Strombidinopsis acuminata</name>
    <dbReference type="NCBI Taxonomy" id="141414"/>
    <lineage>
        <taxon>Eukaryota</taxon>
        <taxon>Sar</taxon>
        <taxon>Alveolata</taxon>
        <taxon>Ciliophora</taxon>
        <taxon>Intramacronucleata</taxon>
        <taxon>Spirotrichea</taxon>
        <taxon>Choreotrichia</taxon>
        <taxon>Choreotrichida</taxon>
        <taxon>Strombidinopsidae</taxon>
        <taxon>Strombidinopsis</taxon>
    </lineage>
</organism>
<dbReference type="AlphaFoldDB" id="A0A7S3SMM5"/>
<accession>A0A7S3SMM5</accession>
<proteinExistence type="predicted"/>
<feature type="region of interest" description="Disordered" evidence="1">
    <location>
        <begin position="61"/>
        <end position="97"/>
    </location>
</feature>
<feature type="compositionally biased region" description="Basic and acidic residues" evidence="1">
    <location>
        <begin position="64"/>
        <end position="75"/>
    </location>
</feature>
<gene>
    <name evidence="3" type="ORF">SACU0126_LOCUS16127</name>
</gene>
<evidence type="ECO:0000256" key="2">
    <source>
        <dbReference type="SAM" id="Phobius"/>
    </source>
</evidence>
<keyword evidence="2" id="KW-1133">Transmembrane helix</keyword>
<evidence type="ECO:0000256" key="1">
    <source>
        <dbReference type="SAM" id="MobiDB-lite"/>
    </source>
</evidence>
<keyword evidence="2" id="KW-0812">Transmembrane</keyword>
<sequence>MARRSSSLATAGVVVVALLAIGNLSGAFVSSQMKVPSAANSRAPTPATVRRVFESELGLAPESKSVDKDGKEIKSRLSPGDDFVMPQNEEEEEKAQMWRSEFDDLPDAEKIQSPPVIIALLSVVIPFVVGAYVLISTVSE</sequence>
<feature type="transmembrane region" description="Helical" evidence="2">
    <location>
        <begin position="116"/>
        <end position="135"/>
    </location>
</feature>
<evidence type="ECO:0000313" key="3">
    <source>
        <dbReference type="EMBL" id="CAE0559311.1"/>
    </source>
</evidence>
<keyword evidence="2" id="KW-0472">Membrane</keyword>